<proteinExistence type="predicted"/>
<dbReference type="GO" id="GO:0003676">
    <property type="term" value="F:nucleic acid binding"/>
    <property type="evidence" value="ECO:0007669"/>
    <property type="project" value="InterPro"/>
</dbReference>
<keyword evidence="2" id="KW-0808">Transferase</keyword>
<comment type="caution">
    <text evidence="2">The sequence shown here is derived from an EMBL/GenBank/DDBJ whole genome shotgun (WGS) entry which is preliminary data.</text>
</comment>
<dbReference type="Proteomes" id="UP001198163">
    <property type="component" value="Unassembled WGS sequence"/>
</dbReference>
<dbReference type="GO" id="GO:0030488">
    <property type="term" value="P:tRNA methylation"/>
    <property type="evidence" value="ECO:0007669"/>
    <property type="project" value="TreeGrafter"/>
</dbReference>
<keyword evidence="2" id="KW-0489">Methyltransferase</keyword>
<dbReference type="CDD" id="cd02440">
    <property type="entry name" value="AdoMet_MTases"/>
    <property type="match status" value="1"/>
</dbReference>
<gene>
    <name evidence="2" type="ORF">K7J14_11695</name>
</gene>
<sequence>MRDLRFLVTFPAGFEEIVPLLLRRFLPSVKIVSRSGGMVLFSAPSADPLLKAPLFFTNVFAVVREWASPGISFPDMIHGIIKKDSLAGFAAPKIPGNSFRLRFSRASRFESVDKRFVQKAEEYIASSARMRLDKLSGGAEFWFLIRQEGPAYFACKLPQHPAKKGPAPRPGELKSETALLVAALAQPSGTEKLVCDPFAGYGSIPAQLEILCPNAAIVAVDSDSSLVSGLKRRFSGNSRVRIHCGDARNLAMIETASVDLVAADPPWGEWEAGGYSDSAELGSLYSAFLAELDRILAPGGKAVVLTGAKDLFERAAAVSPSFSACAAREGFRTDILVNGKKAAVYRLNR</sequence>
<dbReference type="PANTHER" id="PTHR14911">
    <property type="entry name" value="THUMP DOMAIN-CONTAINING"/>
    <property type="match status" value="1"/>
</dbReference>
<evidence type="ECO:0000313" key="2">
    <source>
        <dbReference type="EMBL" id="MCD1655357.1"/>
    </source>
</evidence>
<accession>A0AAE3EIZ2</accession>
<feature type="domain" description="Ribosomal RNA large subunit methyltransferase K/L-like methyltransferase" evidence="1">
    <location>
        <begin position="169"/>
        <end position="319"/>
    </location>
</feature>
<dbReference type="RefSeq" id="WP_230756404.1">
    <property type="nucleotide sequence ID" value="NZ_JAINWA010000003.1"/>
</dbReference>
<dbReference type="Gene3D" id="3.40.50.150">
    <property type="entry name" value="Vaccinia Virus protein VP39"/>
    <property type="match status" value="1"/>
</dbReference>
<dbReference type="AlphaFoldDB" id="A0AAE3EIZ2"/>
<protein>
    <submittedName>
        <fullName evidence="2">Methyltransferase</fullName>
    </submittedName>
</protein>
<keyword evidence="3" id="KW-1185">Reference proteome</keyword>
<reference evidence="2" key="1">
    <citation type="submission" date="2021-08" db="EMBL/GenBank/DDBJ databases">
        <title>Comparative analyses of Brucepasteria parasyntrophica and Teretinema zuelzerae.</title>
        <authorList>
            <person name="Song Y."/>
            <person name="Brune A."/>
        </authorList>
    </citation>
    <scope>NUCLEOTIDE SEQUENCE</scope>
    <source>
        <strain evidence="2">DSM 1903</strain>
    </source>
</reference>
<evidence type="ECO:0000313" key="3">
    <source>
        <dbReference type="Proteomes" id="UP001198163"/>
    </source>
</evidence>
<dbReference type="Pfam" id="PF01170">
    <property type="entry name" value="UPF0020"/>
    <property type="match status" value="1"/>
</dbReference>
<dbReference type="SUPFAM" id="SSF53335">
    <property type="entry name" value="S-adenosyl-L-methionine-dependent methyltransferases"/>
    <property type="match status" value="1"/>
</dbReference>
<dbReference type="EMBL" id="JAINWA010000003">
    <property type="protein sequence ID" value="MCD1655357.1"/>
    <property type="molecule type" value="Genomic_DNA"/>
</dbReference>
<dbReference type="PROSITE" id="PS00092">
    <property type="entry name" value="N6_MTASE"/>
    <property type="match status" value="1"/>
</dbReference>
<organism evidence="2 3">
    <name type="scientific">Teretinema zuelzerae</name>
    <dbReference type="NCBI Taxonomy" id="156"/>
    <lineage>
        <taxon>Bacteria</taxon>
        <taxon>Pseudomonadati</taxon>
        <taxon>Spirochaetota</taxon>
        <taxon>Spirochaetia</taxon>
        <taxon>Spirochaetales</taxon>
        <taxon>Treponemataceae</taxon>
        <taxon>Teretinema</taxon>
    </lineage>
</organism>
<dbReference type="InterPro" id="IPR002052">
    <property type="entry name" value="DNA_methylase_N6_adenine_CS"/>
</dbReference>
<dbReference type="InterPro" id="IPR029063">
    <property type="entry name" value="SAM-dependent_MTases_sf"/>
</dbReference>
<evidence type="ECO:0000259" key="1">
    <source>
        <dbReference type="Pfam" id="PF01170"/>
    </source>
</evidence>
<dbReference type="InterPro" id="IPR000241">
    <property type="entry name" value="RlmKL-like_Mtase"/>
</dbReference>
<dbReference type="PANTHER" id="PTHR14911:SF13">
    <property type="entry name" value="TRNA (GUANINE(6)-N2)-METHYLTRANSFERASE THUMP3"/>
    <property type="match status" value="1"/>
</dbReference>
<dbReference type="GO" id="GO:0016423">
    <property type="term" value="F:tRNA (guanine) methyltransferase activity"/>
    <property type="evidence" value="ECO:0007669"/>
    <property type="project" value="TreeGrafter"/>
</dbReference>
<name>A0AAE3EIZ2_9SPIR</name>